<feature type="non-terminal residue" evidence="2">
    <location>
        <position position="1"/>
    </location>
</feature>
<keyword evidence="3" id="KW-1185">Reference proteome</keyword>
<organism evidence="2 3">
    <name type="scientific">Thalassiosira oceanica</name>
    <name type="common">Marine diatom</name>
    <dbReference type="NCBI Taxonomy" id="159749"/>
    <lineage>
        <taxon>Eukaryota</taxon>
        <taxon>Sar</taxon>
        <taxon>Stramenopiles</taxon>
        <taxon>Ochrophyta</taxon>
        <taxon>Bacillariophyta</taxon>
        <taxon>Coscinodiscophyceae</taxon>
        <taxon>Thalassiosirophycidae</taxon>
        <taxon>Thalassiosirales</taxon>
        <taxon>Thalassiosiraceae</taxon>
        <taxon>Thalassiosira</taxon>
    </lineage>
</organism>
<reference evidence="2 3" key="1">
    <citation type="journal article" date="2012" name="Genome Biol.">
        <title>Genome and low-iron response of an oceanic diatom adapted to chronic iron limitation.</title>
        <authorList>
            <person name="Lommer M."/>
            <person name="Specht M."/>
            <person name="Roy A.S."/>
            <person name="Kraemer L."/>
            <person name="Andreson R."/>
            <person name="Gutowska M.A."/>
            <person name="Wolf J."/>
            <person name="Bergner S.V."/>
            <person name="Schilhabel M.B."/>
            <person name="Klostermeier U.C."/>
            <person name="Beiko R.G."/>
            <person name="Rosenstiel P."/>
            <person name="Hippler M."/>
            <person name="Laroche J."/>
        </authorList>
    </citation>
    <scope>NUCLEOTIDE SEQUENCE [LARGE SCALE GENOMIC DNA]</scope>
    <source>
        <strain evidence="2 3">CCMP1005</strain>
    </source>
</reference>
<feature type="compositionally biased region" description="Basic and acidic residues" evidence="1">
    <location>
        <begin position="60"/>
        <end position="69"/>
    </location>
</feature>
<sequence>LPGIAHLIESSSLPVHCEFRASPTAADDRRRHMLPAADDRGRVVCLKMRYNSSVSGPRSDIQKASRSDRNANNGLNDRLCALSGLRPGRAERCVASCRGGQVTGAQRIPRRT</sequence>
<dbReference type="AlphaFoldDB" id="K0S0W7"/>
<dbReference type="EMBL" id="AGNL01025433">
    <property type="protein sequence ID" value="EJK58369.1"/>
    <property type="molecule type" value="Genomic_DNA"/>
</dbReference>
<evidence type="ECO:0000313" key="3">
    <source>
        <dbReference type="Proteomes" id="UP000266841"/>
    </source>
</evidence>
<dbReference type="Proteomes" id="UP000266841">
    <property type="component" value="Unassembled WGS sequence"/>
</dbReference>
<protein>
    <submittedName>
        <fullName evidence="2">Uncharacterized protein</fullName>
    </submittedName>
</protein>
<evidence type="ECO:0000256" key="1">
    <source>
        <dbReference type="SAM" id="MobiDB-lite"/>
    </source>
</evidence>
<evidence type="ECO:0000313" key="2">
    <source>
        <dbReference type="EMBL" id="EJK58369.1"/>
    </source>
</evidence>
<name>K0S0W7_THAOC</name>
<comment type="caution">
    <text evidence="2">The sequence shown here is derived from an EMBL/GenBank/DDBJ whole genome shotgun (WGS) entry which is preliminary data.</text>
</comment>
<gene>
    <name evidence="2" type="ORF">THAOC_21514</name>
</gene>
<accession>K0S0W7</accession>
<proteinExistence type="predicted"/>
<feature type="region of interest" description="Disordered" evidence="1">
    <location>
        <begin position="53"/>
        <end position="76"/>
    </location>
</feature>